<dbReference type="EMBL" id="OW152817">
    <property type="protein sequence ID" value="CAH2069169.1"/>
    <property type="molecule type" value="Genomic_DNA"/>
</dbReference>
<accession>A0ABN8J193</accession>
<name>A0ABN8J193_9NEOP</name>
<gene>
    <name evidence="1" type="ORF">IPOD504_LOCUS14770</name>
</gene>
<dbReference type="Proteomes" id="UP000837857">
    <property type="component" value="Chromosome 5"/>
</dbReference>
<evidence type="ECO:0000313" key="2">
    <source>
        <dbReference type="Proteomes" id="UP000837857"/>
    </source>
</evidence>
<proteinExistence type="predicted"/>
<evidence type="ECO:0000313" key="1">
    <source>
        <dbReference type="EMBL" id="CAH2069169.1"/>
    </source>
</evidence>
<feature type="non-terminal residue" evidence="1">
    <location>
        <position position="1"/>
    </location>
</feature>
<protein>
    <submittedName>
        <fullName evidence="1">Uncharacterized protein</fullName>
    </submittedName>
</protein>
<reference evidence="1" key="1">
    <citation type="submission" date="2022-03" db="EMBL/GenBank/DDBJ databases">
        <authorList>
            <person name="Martin H S."/>
        </authorList>
    </citation>
    <scope>NUCLEOTIDE SEQUENCE</scope>
</reference>
<organism evidence="1 2">
    <name type="scientific">Iphiclides podalirius</name>
    <name type="common">scarce swallowtail</name>
    <dbReference type="NCBI Taxonomy" id="110791"/>
    <lineage>
        <taxon>Eukaryota</taxon>
        <taxon>Metazoa</taxon>
        <taxon>Ecdysozoa</taxon>
        <taxon>Arthropoda</taxon>
        <taxon>Hexapoda</taxon>
        <taxon>Insecta</taxon>
        <taxon>Pterygota</taxon>
        <taxon>Neoptera</taxon>
        <taxon>Endopterygota</taxon>
        <taxon>Lepidoptera</taxon>
        <taxon>Glossata</taxon>
        <taxon>Ditrysia</taxon>
        <taxon>Papilionoidea</taxon>
        <taxon>Papilionidae</taxon>
        <taxon>Papilioninae</taxon>
        <taxon>Iphiclides</taxon>
    </lineage>
</organism>
<sequence length="87" mass="10273">MMEVESRLSLRWRVVRSESLVKVSRMRVHAPLTSPPHPRGASPRARRLNFSGILAYTNDDGRRELNIVSRRRRMIQIPRDCRGHIKW</sequence>
<keyword evidence="2" id="KW-1185">Reference proteome</keyword>